<dbReference type="GO" id="GO:0004066">
    <property type="term" value="F:asparagine synthase (glutamine-hydrolyzing) activity"/>
    <property type="evidence" value="ECO:0007669"/>
    <property type="project" value="UniProtKB-EC"/>
</dbReference>
<dbReference type="PANTHER" id="PTHR43284">
    <property type="entry name" value="ASPARAGINE SYNTHETASE (GLUTAMINE-HYDROLYZING)"/>
    <property type="match status" value="1"/>
</dbReference>
<dbReference type="PANTHER" id="PTHR43284:SF1">
    <property type="entry name" value="ASPARAGINE SYNTHETASE"/>
    <property type="match status" value="1"/>
</dbReference>
<dbReference type="Gene3D" id="3.40.50.620">
    <property type="entry name" value="HUPs"/>
    <property type="match status" value="1"/>
</dbReference>
<evidence type="ECO:0000313" key="10">
    <source>
        <dbReference type="Proteomes" id="UP000700059"/>
    </source>
</evidence>
<dbReference type="NCBIfam" id="TIGR01536">
    <property type="entry name" value="asn_synth_AEB"/>
    <property type="match status" value="1"/>
</dbReference>
<dbReference type="InterPro" id="IPR017932">
    <property type="entry name" value="GATase_2_dom"/>
</dbReference>
<evidence type="ECO:0000256" key="6">
    <source>
        <dbReference type="ARBA" id="ARBA00022962"/>
    </source>
</evidence>
<dbReference type="InterPro" id="IPR051786">
    <property type="entry name" value="ASN_synthetase/amidase"/>
</dbReference>
<evidence type="ECO:0000256" key="3">
    <source>
        <dbReference type="ARBA" id="ARBA00012737"/>
    </source>
</evidence>
<comment type="similarity">
    <text evidence="2">Belongs to the asparagine synthetase family.</text>
</comment>
<dbReference type="InterPro" id="IPR014729">
    <property type="entry name" value="Rossmann-like_a/b/a_fold"/>
</dbReference>
<evidence type="ECO:0000256" key="7">
    <source>
        <dbReference type="ARBA" id="ARBA00048741"/>
    </source>
</evidence>
<dbReference type="SUPFAM" id="SSF52402">
    <property type="entry name" value="Adenine nucleotide alpha hydrolases-like"/>
    <property type="match status" value="1"/>
</dbReference>
<reference evidence="9 10" key="1">
    <citation type="submission" date="2021-08" db="EMBL/GenBank/DDBJ databases">
        <title>Helicobacter spp. isolated from feces of Anatolian Ground Squirrel (Spermophilus xanthoprymnus) in Turkey.</title>
        <authorList>
            <person name="Aydin F."/>
            <person name="Abay S."/>
            <person name="Kayman T."/>
            <person name="Karakaya E."/>
            <person name="Saticioglu I.B."/>
        </authorList>
    </citation>
    <scope>NUCLEOTIDE SEQUENCE [LARGE SCALE GENOMIC DNA]</scope>
    <source>
        <strain evidence="9 10">Faydin-H70</strain>
    </source>
</reference>
<keyword evidence="10" id="KW-1185">Reference proteome</keyword>
<keyword evidence="4" id="KW-0547">Nucleotide-binding</keyword>
<sequence>MCGILGCVYKDYDANARAKFVQSLQLLAHRGPDFQDFVQSDNLFLGHTRLSILDLDMRSNQPMSYKDKYTLIFNGEIYNYKELKEELYHQGYRFQTQGDTEVLLCAYDFWGEACVEHCNGMWAFALLDKVKKQIFCSRDRFGEKPFFYYEDTQKLVFASEIKAILPYLKERRANIPAMIPFIVRQNVDCYLNETFFKGIYRLNPSENLVIDLNTLSLSKTSYYTINKQEISSPNPALKVREILEDSIRLRLRSDVKIGGCLSGGLDSSCLNALIAKSYSNPKDFLAIHAKSSLQDNDESAYAKEVAKHLGIELCVIEPSKKEFLESLEQVIRVQDEPFGSTSIYMQYFVMQKARELGIKVMFDGQGADEIFLGYEHYFQYIYKTFKDANKEEEFFKDLKNFRYSKEMIKESLERVENVRAAFDRAKMGGVREKYLDFAQFKEIYNYTSFYAFNVREIYKNNLQSLLRFEDRDSMAFGVESRLPYLDYRLVDYVLALPISVKFQKGYLKFLLREACKDILPQNILWRYNKLGFESPQKLWLQEDKEMLEAINQSKLLKEIFTTITIKEKGYLWRLFNIAKWEEIYQVEL</sequence>
<dbReference type="PROSITE" id="PS51278">
    <property type="entry name" value="GATASE_TYPE_2"/>
    <property type="match status" value="1"/>
</dbReference>
<keyword evidence="6" id="KW-0315">Glutamine amidotransferase</keyword>
<dbReference type="PIRSF" id="PIRSF001589">
    <property type="entry name" value="Asn_synthetase_glu-h"/>
    <property type="match status" value="1"/>
</dbReference>
<keyword evidence="5" id="KW-0067">ATP-binding</keyword>
<dbReference type="InterPro" id="IPR029055">
    <property type="entry name" value="Ntn_hydrolases_N"/>
</dbReference>
<feature type="domain" description="Glutamine amidotransferase type-2" evidence="8">
    <location>
        <begin position="2"/>
        <end position="213"/>
    </location>
</feature>
<evidence type="ECO:0000313" key="9">
    <source>
        <dbReference type="EMBL" id="MBX7491560.1"/>
    </source>
</evidence>
<dbReference type="Pfam" id="PF00733">
    <property type="entry name" value="Asn_synthase"/>
    <property type="match status" value="1"/>
</dbReference>
<organism evidence="9 10">
    <name type="scientific">Helicobacter turcicus</name>
    <dbReference type="NCBI Taxonomy" id="2867412"/>
    <lineage>
        <taxon>Bacteria</taxon>
        <taxon>Pseudomonadati</taxon>
        <taxon>Campylobacterota</taxon>
        <taxon>Epsilonproteobacteria</taxon>
        <taxon>Campylobacterales</taxon>
        <taxon>Helicobacteraceae</taxon>
        <taxon>Helicobacter</taxon>
    </lineage>
</organism>
<accession>A0ABS7JQ73</accession>
<dbReference type="InterPro" id="IPR033738">
    <property type="entry name" value="AsnB_N"/>
</dbReference>
<dbReference type="InterPro" id="IPR006426">
    <property type="entry name" value="Asn_synth_AEB"/>
</dbReference>
<proteinExistence type="inferred from homology"/>
<dbReference type="RefSeq" id="WP_221532813.1">
    <property type="nucleotide sequence ID" value="NZ_JAIGYP010000022.1"/>
</dbReference>
<evidence type="ECO:0000256" key="5">
    <source>
        <dbReference type="ARBA" id="ARBA00022840"/>
    </source>
</evidence>
<dbReference type="SUPFAM" id="SSF56235">
    <property type="entry name" value="N-terminal nucleophile aminohydrolases (Ntn hydrolases)"/>
    <property type="match status" value="1"/>
</dbReference>
<comment type="pathway">
    <text evidence="1">Amino-acid biosynthesis; L-asparagine biosynthesis; L-asparagine from L-aspartate (L-Gln route): step 1/1.</text>
</comment>
<evidence type="ECO:0000256" key="4">
    <source>
        <dbReference type="ARBA" id="ARBA00022741"/>
    </source>
</evidence>
<dbReference type="EMBL" id="JAIGYQ010000022">
    <property type="protein sequence ID" value="MBX7491560.1"/>
    <property type="molecule type" value="Genomic_DNA"/>
</dbReference>
<protein>
    <recommendedName>
        <fullName evidence="3">asparagine synthase (glutamine-hydrolyzing)</fullName>
        <ecNumber evidence="3">6.3.5.4</ecNumber>
    </recommendedName>
</protein>
<dbReference type="Proteomes" id="UP000700059">
    <property type="component" value="Unassembled WGS sequence"/>
</dbReference>
<dbReference type="CDD" id="cd00712">
    <property type="entry name" value="AsnB"/>
    <property type="match status" value="1"/>
</dbReference>
<gene>
    <name evidence="9" type="primary">asnB</name>
    <name evidence="9" type="ORF">K4G57_08855</name>
</gene>
<dbReference type="InterPro" id="IPR001962">
    <property type="entry name" value="Asn_synthase"/>
</dbReference>
<name>A0ABS7JQ73_9HELI</name>
<comment type="caution">
    <text evidence="9">The sequence shown here is derived from an EMBL/GenBank/DDBJ whole genome shotgun (WGS) entry which is preliminary data.</text>
</comment>
<dbReference type="Gene3D" id="3.60.20.10">
    <property type="entry name" value="Glutamine Phosphoribosylpyrophosphate, subunit 1, domain 1"/>
    <property type="match status" value="1"/>
</dbReference>
<comment type="catalytic activity">
    <reaction evidence="7">
        <text>L-aspartate + L-glutamine + ATP + H2O = L-asparagine + L-glutamate + AMP + diphosphate + H(+)</text>
        <dbReference type="Rhea" id="RHEA:12228"/>
        <dbReference type="ChEBI" id="CHEBI:15377"/>
        <dbReference type="ChEBI" id="CHEBI:15378"/>
        <dbReference type="ChEBI" id="CHEBI:29985"/>
        <dbReference type="ChEBI" id="CHEBI:29991"/>
        <dbReference type="ChEBI" id="CHEBI:30616"/>
        <dbReference type="ChEBI" id="CHEBI:33019"/>
        <dbReference type="ChEBI" id="CHEBI:58048"/>
        <dbReference type="ChEBI" id="CHEBI:58359"/>
        <dbReference type="ChEBI" id="CHEBI:456215"/>
        <dbReference type="EC" id="6.3.5.4"/>
    </reaction>
</comment>
<dbReference type="EC" id="6.3.5.4" evidence="3"/>
<evidence type="ECO:0000259" key="8">
    <source>
        <dbReference type="PROSITE" id="PS51278"/>
    </source>
</evidence>
<evidence type="ECO:0000256" key="1">
    <source>
        <dbReference type="ARBA" id="ARBA00005187"/>
    </source>
</evidence>
<dbReference type="Pfam" id="PF13537">
    <property type="entry name" value="GATase_7"/>
    <property type="match status" value="1"/>
</dbReference>
<evidence type="ECO:0000256" key="2">
    <source>
        <dbReference type="ARBA" id="ARBA00005752"/>
    </source>
</evidence>
<keyword evidence="9" id="KW-0436">Ligase</keyword>
<dbReference type="CDD" id="cd01991">
    <property type="entry name" value="Asn_synthase_B_C"/>
    <property type="match status" value="1"/>
</dbReference>